<organism evidence="2 3">
    <name type="scientific">Solidesulfovibrio carbinoliphilus subsp. oakridgensis</name>
    <dbReference type="NCBI Taxonomy" id="694327"/>
    <lineage>
        <taxon>Bacteria</taxon>
        <taxon>Pseudomonadati</taxon>
        <taxon>Thermodesulfobacteriota</taxon>
        <taxon>Desulfovibrionia</taxon>
        <taxon>Desulfovibrionales</taxon>
        <taxon>Desulfovibrionaceae</taxon>
        <taxon>Solidesulfovibrio</taxon>
    </lineage>
</organism>
<name>G7Q3X4_9BACT</name>
<dbReference type="HOGENOM" id="CLU_1508300_0_0_7"/>
<dbReference type="SUPFAM" id="SSF81901">
    <property type="entry name" value="HCP-like"/>
    <property type="match status" value="1"/>
</dbReference>
<feature type="signal peptide" evidence="1">
    <location>
        <begin position="1"/>
        <end position="30"/>
    </location>
</feature>
<keyword evidence="1" id="KW-0732">Signal</keyword>
<evidence type="ECO:0008006" key="4">
    <source>
        <dbReference type="Google" id="ProtNLM"/>
    </source>
</evidence>
<dbReference type="Gene3D" id="1.25.40.10">
    <property type="entry name" value="Tetratricopeptide repeat domain"/>
    <property type="match status" value="1"/>
</dbReference>
<dbReference type="Proteomes" id="UP000004662">
    <property type="component" value="Chromosome"/>
</dbReference>
<sequence length="178" mass="18675">MPVRSRTLSILCLGPVAAIFLLCAASRVQAEALPPDPEEAAASAATFEDLVARAQAGDASAACEVGVAYLNGTRVAQDFRQGLAWLVLSSDFAFGYARYVLADVYSRGYAGVPISDENAYYYASLAAAASSLPEKYRQRAVKLRNACAKRLTAAQIASLQARAALAPLDAAGLPATTR</sequence>
<protein>
    <recommendedName>
        <fullName evidence="4">Sel1 domain protein repeat-containing protein</fullName>
    </recommendedName>
</protein>
<dbReference type="RefSeq" id="WP_009180192.1">
    <property type="nucleotide sequence ID" value="NZ_CM001368.1"/>
</dbReference>
<dbReference type="STRING" id="694327.DFW101_0747"/>
<evidence type="ECO:0000313" key="3">
    <source>
        <dbReference type="Proteomes" id="UP000004662"/>
    </source>
</evidence>
<evidence type="ECO:0000256" key="1">
    <source>
        <dbReference type="SAM" id="SignalP"/>
    </source>
</evidence>
<dbReference type="OrthoDB" id="7056571at2"/>
<dbReference type="SMART" id="SM00671">
    <property type="entry name" value="SEL1"/>
    <property type="match status" value="2"/>
</dbReference>
<evidence type="ECO:0000313" key="2">
    <source>
        <dbReference type="EMBL" id="EHJ46764.1"/>
    </source>
</evidence>
<accession>G7Q3X4</accession>
<keyword evidence="3" id="KW-1185">Reference proteome</keyword>
<reference evidence="3" key="1">
    <citation type="journal article" date="2015" name="Genome Announc.">
        <title>High-Quality Draft Genome Sequence of Desulfovibrio carbinoliphilus FW-101-2B, an Organic Acid-Oxidizing Sulfate-Reducing Bacterium Isolated from Uranium(VI)-Contaminated Groundwater.</title>
        <authorList>
            <person name="Ramsay B.D."/>
            <person name="Hwang C."/>
            <person name="Woo H.L."/>
            <person name="Carroll S.L."/>
            <person name="Lucas S."/>
            <person name="Han J."/>
            <person name="Lapidus A.L."/>
            <person name="Cheng J.F."/>
            <person name="Goodwin L.A."/>
            <person name="Pitluck S."/>
            <person name="Peters L."/>
            <person name="Chertkov O."/>
            <person name="Held B."/>
            <person name="Detter J.C."/>
            <person name="Han C.S."/>
            <person name="Tapia R."/>
            <person name="Land M.L."/>
            <person name="Hauser L.J."/>
            <person name="Kyrpides N.C."/>
            <person name="Ivanova N.N."/>
            <person name="Mikhailova N."/>
            <person name="Pagani I."/>
            <person name="Woyke T."/>
            <person name="Arkin A.P."/>
            <person name="Dehal P."/>
            <person name="Chivian D."/>
            <person name="Criddle C.S."/>
            <person name="Wu W."/>
            <person name="Chakraborty R."/>
            <person name="Hazen T.C."/>
            <person name="Fields M.W."/>
        </authorList>
    </citation>
    <scope>NUCLEOTIDE SEQUENCE [LARGE SCALE GENOMIC DNA]</scope>
    <source>
        <strain evidence="3">FW-101-2B</strain>
    </source>
</reference>
<gene>
    <name evidence="2" type="ORF">DFW101_0747</name>
</gene>
<feature type="chain" id="PRO_5003503231" description="Sel1 domain protein repeat-containing protein" evidence="1">
    <location>
        <begin position="31"/>
        <end position="178"/>
    </location>
</feature>
<dbReference type="EMBL" id="CM001368">
    <property type="protein sequence ID" value="EHJ46764.1"/>
    <property type="molecule type" value="Genomic_DNA"/>
</dbReference>
<dbReference type="eggNOG" id="COG0790">
    <property type="taxonomic scope" value="Bacteria"/>
</dbReference>
<dbReference type="AlphaFoldDB" id="G7Q3X4"/>
<dbReference type="InterPro" id="IPR006597">
    <property type="entry name" value="Sel1-like"/>
</dbReference>
<proteinExistence type="predicted"/>
<dbReference type="InterPro" id="IPR011990">
    <property type="entry name" value="TPR-like_helical_dom_sf"/>
</dbReference>